<reference evidence="1" key="2">
    <citation type="journal article" date="2015" name="Data Brief">
        <title>Shoot transcriptome of the giant reed, Arundo donax.</title>
        <authorList>
            <person name="Barrero R.A."/>
            <person name="Guerrero F.D."/>
            <person name="Moolhuijzen P."/>
            <person name="Goolsby J.A."/>
            <person name="Tidwell J."/>
            <person name="Bellgard S.E."/>
            <person name="Bellgard M.I."/>
        </authorList>
    </citation>
    <scope>NUCLEOTIDE SEQUENCE</scope>
    <source>
        <tissue evidence="1">Shoot tissue taken approximately 20 cm above the soil surface</tissue>
    </source>
</reference>
<dbReference type="EMBL" id="GBRH01256877">
    <property type="protein sequence ID" value="JAD41018.1"/>
    <property type="molecule type" value="Transcribed_RNA"/>
</dbReference>
<dbReference type="AlphaFoldDB" id="A0A0A8ZTI6"/>
<proteinExistence type="predicted"/>
<accession>A0A0A8ZTI6</accession>
<evidence type="ECO:0000313" key="1">
    <source>
        <dbReference type="EMBL" id="JAD41018.1"/>
    </source>
</evidence>
<name>A0A0A8ZTI6_ARUDO</name>
<protein>
    <submittedName>
        <fullName evidence="1">Uncharacterized protein</fullName>
    </submittedName>
</protein>
<sequence>MGIMPVATWVPRCPAKSTRLSCLCKMDGLVLLFLRLRQIQQLQNFVVCLEPQCLFLLVVHMPWCWLRT</sequence>
<organism evidence="1">
    <name type="scientific">Arundo donax</name>
    <name type="common">Giant reed</name>
    <name type="synonym">Donax arundinaceus</name>
    <dbReference type="NCBI Taxonomy" id="35708"/>
    <lineage>
        <taxon>Eukaryota</taxon>
        <taxon>Viridiplantae</taxon>
        <taxon>Streptophyta</taxon>
        <taxon>Embryophyta</taxon>
        <taxon>Tracheophyta</taxon>
        <taxon>Spermatophyta</taxon>
        <taxon>Magnoliopsida</taxon>
        <taxon>Liliopsida</taxon>
        <taxon>Poales</taxon>
        <taxon>Poaceae</taxon>
        <taxon>PACMAD clade</taxon>
        <taxon>Arundinoideae</taxon>
        <taxon>Arundineae</taxon>
        <taxon>Arundo</taxon>
    </lineage>
</organism>
<reference evidence="1" key="1">
    <citation type="submission" date="2014-09" db="EMBL/GenBank/DDBJ databases">
        <authorList>
            <person name="Magalhaes I.L.F."/>
            <person name="Oliveira U."/>
            <person name="Santos F.R."/>
            <person name="Vidigal T.H.D.A."/>
            <person name="Brescovit A.D."/>
            <person name="Santos A.J."/>
        </authorList>
    </citation>
    <scope>NUCLEOTIDE SEQUENCE</scope>
    <source>
        <tissue evidence="1">Shoot tissue taken approximately 20 cm above the soil surface</tissue>
    </source>
</reference>